<dbReference type="EMBL" id="JAODNV010000007">
    <property type="protein sequence ID" value="MCT8989885.1"/>
    <property type="molecule type" value="Genomic_DNA"/>
</dbReference>
<sequence>MDRSGETYSYFSQTGVSFDEIVLEGASGGVDSLIRYLQSRRQMFLRDSSQISLRNEDPAHYVRAIEVFDDALSLLERIKQMDVQAELERAASQMEEMAENGTLPEAPGSRAQPHV</sequence>
<reference evidence="2" key="1">
    <citation type="submission" date="2022-08" db="EMBL/GenBank/DDBJ databases">
        <title>Chelativorans sichuanense sp. nov., a paraffin oil-degrading bacterium isolated from a mixture of oil-based drill cuttings and paddy soil.</title>
        <authorList>
            <person name="Yu J."/>
            <person name="Liu H."/>
            <person name="Chen Q."/>
        </authorList>
    </citation>
    <scope>NUCLEOTIDE SEQUENCE</scope>
    <source>
        <strain evidence="2">SCAU 2101</strain>
    </source>
</reference>
<dbReference type="AlphaFoldDB" id="A0A9X3AZA8"/>
<feature type="region of interest" description="Disordered" evidence="1">
    <location>
        <begin position="89"/>
        <end position="115"/>
    </location>
</feature>
<evidence type="ECO:0000313" key="2">
    <source>
        <dbReference type="EMBL" id="MCT8989885.1"/>
    </source>
</evidence>
<evidence type="ECO:0000313" key="3">
    <source>
        <dbReference type="Proteomes" id="UP001149009"/>
    </source>
</evidence>
<gene>
    <name evidence="2" type="ORF">NYR54_06200</name>
</gene>
<organism evidence="2 3">
    <name type="scientific">Chelativorans petroleitrophicus</name>
    <dbReference type="NCBI Taxonomy" id="2975484"/>
    <lineage>
        <taxon>Bacteria</taxon>
        <taxon>Pseudomonadati</taxon>
        <taxon>Pseudomonadota</taxon>
        <taxon>Alphaproteobacteria</taxon>
        <taxon>Hyphomicrobiales</taxon>
        <taxon>Phyllobacteriaceae</taxon>
        <taxon>Chelativorans</taxon>
    </lineage>
</organism>
<dbReference type="Proteomes" id="UP001149009">
    <property type="component" value="Unassembled WGS sequence"/>
</dbReference>
<accession>A0A9X3AZA8</accession>
<evidence type="ECO:0000256" key="1">
    <source>
        <dbReference type="SAM" id="MobiDB-lite"/>
    </source>
</evidence>
<name>A0A9X3AZA8_9HYPH</name>
<dbReference type="RefSeq" id="WP_261514744.1">
    <property type="nucleotide sequence ID" value="NZ_JAODNV010000007.1"/>
</dbReference>
<protein>
    <submittedName>
        <fullName evidence="2">Uncharacterized protein</fullName>
    </submittedName>
</protein>
<proteinExistence type="predicted"/>
<keyword evidence="3" id="KW-1185">Reference proteome</keyword>
<comment type="caution">
    <text evidence="2">The sequence shown here is derived from an EMBL/GenBank/DDBJ whole genome shotgun (WGS) entry which is preliminary data.</text>
</comment>